<dbReference type="Pfam" id="PF22725">
    <property type="entry name" value="GFO_IDH_MocA_C3"/>
    <property type="match status" value="1"/>
</dbReference>
<feature type="domain" description="GFO/IDH/MocA-like oxidoreductase" evidence="3">
    <location>
        <begin position="151"/>
        <end position="290"/>
    </location>
</feature>
<evidence type="ECO:0000313" key="4">
    <source>
        <dbReference type="EMBL" id="KAF7439691.1"/>
    </source>
</evidence>
<dbReference type="SUPFAM" id="SSF55347">
    <property type="entry name" value="Glyceraldehyde-3-phosphate dehydrogenase-like, C-terminal domain"/>
    <property type="match status" value="1"/>
</dbReference>
<dbReference type="Pfam" id="PF01408">
    <property type="entry name" value="GFO_IDH_MocA"/>
    <property type="match status" value="1"/>
</dbReference>
<reference evidence="4" key="1">
    <citation type="submission" date="2019-07" db="EMBL/GenBank/DDBJ databases">
        <authorList>
            <person name="Palmer J.M."/>
        </authorList>
    </citation>
    <scope>NUCLEOTIDE SEQUENCE</scope>
    <source>
        <strain evidence="4">PC9</strain>
    </source>
</reference>
<dbReference type="GO" id="GO:0005737">
    <property type="term" value="C:cytoplasm"/>
    <property type="evidence" value="ECO:0007669"/>
    <property type="project" value="TreeGrafter"/>
</dbReference>
<comment type="similarity">
    <text evidence="1">Belongs to the Gfo/Idh/MocA family.</text>
</comment>
<dbReference type="EMBL" id="JACETU010000001">
    <property type="protein sequence ID" value="KAF7439691.1"/>
    <property type="molecule type" value="Genomic_DNA"/>
</dbReference>
<dbReference type="Gene3D" id="3.30.360.10">
    <property type="entry name" value="Dihydrodipicolinate Reductase, domain 2"/>
    <property type="match status" value="1"/>
</dbReference>
<dbReference type="SUPFAM" id="SSF51735">
    <property type="entry name" value="NAD(P)-binding Rossmann-fold domains"/>
    <property type="match status" value="1"/>
</dbReference>
<dbReference type="GO" id="GO:0000166">
    <property type="term" value="F:nucleotide binding"/>
    <property type="evidence" value="ECO:0007669"/>
    <property type="project" value="InterPro"/>
</dbReference>
<dbReference type="InterPro" id="IPR000683">
    <property type="entry name" value="Gfo/Idh/MocA-like_OxRdtase_N"/>
</dbReference>
<comment type="caution">
    <text evidence="4">The sequence shown here is derived from an EMBL/GenBank/DDBJ whole genome shotgun (WGS) entry which is preliminary data.</text>
</comment>
<evidence type="ECO:0000259" key="3">
    <source>
        <dbReference type="Pfam" id="PF22725"/>
    </source>
</evidence>
<keyword evidence="5" id="KW-1185">Reference proteome</keyword>
<dbReference type="PANTHER" id="PTHR42840">
    <property type="entry name" value="NAD(P)-BINDING ROSSMANN-FOLD SUPERFAMILY PROTEIN-RELATED"/>
    <property type="match status" value="1"/>
</dbReference>
<dbReference type="PANTHER" id="PTHR42840:SF5">
    <property type="entry name" value="NAD(P)-BINDING ROSSMANN-FOLD SUPERFAMILY PROTEIN"/>
    <property type="match status" value="1"/>
</dbReference>
<dbReference type="AlphaFoldDB" id="A0A8H7A495"/>
<accession>A0A8H7A495</accession>
<feature type="domain" description="Gfo/Idh/MocA-like oxidoreductase N-terminal" evidence="2">
    <location>
        <begin position="4"/>
        <end position="125"/>
    </location>
</feature>
<proteinExistence type="inferred from homology"/>
<dbReference type="Proteomes" id="UP000623687">
    <property type="component" value="Unassembled WGS sequence"/>
</dbReference>
<dbReference type="GO" id="GO:0006740">
    <property type="term" value="P:NADPH regeneration"/>
    <property type="evidence" value="ECO:0007669"/>
    <property type="project" value="TreeGrafter"/>
</dbReference>
<dbReference type="Gene3D" id="3.40.50.720">
    <property type="entry name" value="NAD(P)-binding Rossmann-like Domain"/>
    <property type="match status" value="1"/>
</dbReference>
<evidence type="ECO:0000256" key="1">
    <source>
        <dbReference type="ARBA" id="ARBA00010928"/>
    </source>
</evidence>
<organism evidence="4 5">
    <name type="scientific">Pleurotus ostreatus</name>
    <name type="common">Oyster mushroom</name>
    <name type="synonym">White-rot fungus</name>
    <dbReference type="NCBI Taxonomy" id="5322"/>
    <lineage>
        <taxon>Eukaryota</taxon>
        <taxon>Fungi</taxon>
        <taxon>Dikarya</taxon>
        <taxon>Basidiomycota</taxon>
        <taxon>Agaricomycotina</taxon>
        <taxon>Agaricomycetes</taxon>
        <taxon>Agaricomycetidae</taxon>
        <taxon>Agaricales</taxon>
        <taxon>Pleurotineae</taxon>
        <taxon>Pleurotaceae</taxon>
        <taxon>Pleurotus</taxon>
    </lineage>
</organism>
<sequence>MSGIAILGAGIFAKEAHLPALAKLGANTPILRAVYSRSEKSAHDFATAAAATLKLDPAPTVYHDGGDPSVSLDALLTTRSDIDAVIVVLPITLQPSIIIKALAAGKHVLSEKPVAPDTSSGLSLIAKYNEEYKPKGLVWRVAENFEAEPGFQAAATAIRDGKIGKVSFFDVRVVNYIDKESKWYKTPWRTVPDYQGGFLTYCAIKQLDGGVHTAAALRVMLPSPLTHLSGFASLNKDYLPPHDTIHAIAKSIAKDSTTTFHGTASLTWASPTASKSVPDGITITGSDGWLSATTIYAEGVVRITIKSVVHAAGKPDEEREEIIDKPIQGVQRELESFFAATKGTDDGLGDPLGALRDVAFIQAGLDSNGALVDLEKLISSD</sequence>
<dbReference type="GeneID" id="59369868"/>
<name>A0A8H7A495_PLEOS</name>
<dbReference type="InterPro" id="IPR055170">
    <property type="entry name" value="GFO_IDH_MocA-like_dom"/>
</dbReference>
<dbReference type="RefSeq" id="XP_036635535.1">
    <property type="nucleotide sequence ID" value="XM_036769690.1"/>
</dbReference>
<dbReference type="VEuPathDB" id="FungiDB:PC9H_000027"/>
<dbReference type="OrthoDB" id="64915at2759"/>
<dbReference type="GO" id="GO:0016491">
    <property type="term" value="F:oxidoreductase activity"/>
    <property type="evidence" value="ECO:0007669"/>
    <property type="project" value="TreeGrafter"/>
</dbReference>
<evidence type="ECO:0000259" key="2">
    <source>
        <dbReference type="Pfam" id="PF01408"/>
    </source>
</evidence>
<gene>
    <name evidence="4" type="ORF">PC9H_000027</name>
</gene>
<evidence type="ECO:0000313" key="5">
    <source>
        <dbReference type="Proteomes" id="UP000623687"/>
    </source>
</evidence>
<protein>
    <submittedName>
        <fullName evidence="4">Uncharacterized protein</fullName>
    </submittedName>
</protein>
<dbReference type="InterPro" id="IPR036291">
    <property type="entry name" value="NAD(P)-bd_dom_sf"/>
</dbReference>